<dbReference type="Proteomes" id="UP001432128">
    <property type="component" value="Chromosome"/>
</dbReference>
<dbReference type="EMBL" id="CP108021">
    <property type="protein sequence ID" value="WUM19368.1"/>
    <property type="molecule type" value="Genomic_DNA"/>
</dbReference>
<dbReference type="RefSeq" id="WP_328856877.1">
    <property type="nucleotide sequence ID" value="NZ_CP108021.1"/>
</dbReference>
<keyword evidence="2" id="KW-1185">Reference proteome</keyword>
<name>A0AAU4K063_9NOCA</name>
<sequence length="59" mass="6374">MTVDEAIAVLEAAAEPVKVPSVIRGSLPQLHRRALQAVDWAPGDELSTAIEVLRSARRL</sequence>
<evidence type="ECO:0000313" key="1">
    <source>
        <dbReference type="EMBL" id="WUM19368.1"/>
    </source>
</evidence>
<gene>
    <name evidence="1" type="ORF">OG579_16915</name>
</gene>
<protein>
    <submittedName>
        <fullName evidence="1">Uncharacterized protein</fullName>
    </submittedName>
</protein>
<accession>A0AAU4K063</accession>
<reference evidence="1 2" key="1">
    <citation type="submission" date="2022-10" db="EMBL/GenBank/DDBJ databases">
        <title>The complete genomes of actinobacterial strains from the NBC collection.</title>
        <authorList>
            <person name="Joergensen T.S."/>
            <person name="Alvarez Arevalo M."/>
            <person name="Sterndorff E.B."/>
            <person name="Faurdal D."/>
            <person name="Vuksanovic O."/>
            <person name="Mourched A.-S."/>
            <person name="Charusanti P."/>
            <person name="Shaw S."/>
            <person name="Blin K."/>
            <person name="Weber T."/>
        </authorList>
    </citation>
    <scope>NUCLEOTIDE SEQUENCE [LARGE SCALE GENOMIC DNA]</scope>
    <source>
        <strain evidence="1 2">NBC_00319</strain>
    </source>
</reference>
<proteinExistence type="predicted"/>
<dbReference type="KEGG" id="whr:OG579_16915"/>
<organism evidence="1 2">
    <name type="scientific">Williamsia herbipolensis</name>
    <dbReference type="NCBI Taxonomy" id="1603258"/>
    <lineage>
        <taxon>Bacteria</taxon>
        <taxon>Bacillati</taxon>
        <taxon>Actinomycetota</taxon>
        <taxon>Actinomycetes</taxon>
        <taxon>Mycobacteriales</taxon>
        <taxon>Nocardiaceae</taxon>
        <taxon>Williamsia</taxon>
    </lineage>
</organism>
<dbReference type="AlphaFoldDB" id="A0AAU4K063"/>
<evidence type="ECO:0000313" key="2">
    <source>
        <dbReference type="Proteomes" id="UP001432128"/>
    </source>
</evidence>